<accession>A0A2T4JT01</accession>
<evidence type="ECO:0000313" key="3">
    <source>
        <dbReference type="Proteomes" id="UP000241010"/>
    </source>
</evidence>
<dbReference type="PANTHER" id="PTHR33121:SF15">
    <property type="entry name" value="BLUE LIGHT- AND TEMPERATURE-REGULATED ANTIREPRESSOR BLUF"/>
    <property type="match status" value="1"/>
</dbReference>
<evidence type="ECO:0000259" key="1">
    <source>
        <dbReference type="PROSITE" id="PS50883"/>
    </source>
</evidence>
<dbReference type="PANTHER" id="PTHR33121">
    <property type="entry name" value="CYCLIC DI-GMP PHOSPHODIESTERASE PDEF"/>
    <property type="match status" value="1"/>
</dbReference>
<protein>
    <submittedName>
        <fullName evidence="2">Diguanylate phosphodiesterase</fullName>
    </submittedName>
</protein>
<reference evidence="2 3" key="1">
    <citation type="submission" date="2018-03" db="EMBL/GenBank/DDBJ databases">
        <title>Cereibacter changlensis.</title>
        <authorList>
            <person name="Meyer T.E."/>
            <person name="Miller S."/>
            <person name="Lodha T."/>
            <person name="Gandham S."/>
            <person name="Chintalapati S."/>
            <person name="Chintalapati V.R."/>
        </authorList>
    </citation>
    <scope>NUCLEOTIDE SEQUENCE [LARGE SCALE GENOMIC DNA]</scope>
    <source>
        <strain evidence="2 3">JA139</strain>
    </source>
</reference>
<name>A0A2T4JT01_9RHOB</name>
<dbReference type="Proteomes" id="UP000241010">
    <property type="component" value="Unassembled WGS sequence"/>
</dbReference>
<gene>
    <name evidence="2" type="ORF">C5F48_14355</name>
</gene>
<evidence type="ECO:0000313" key="2">
    <source>
        <dbReference type="EMBL" id="PTE21038.1"/>
    </source>
</evidence>
<sequence length="252" mass="27550">MSIGCVGCKDGSGFEQPFSMAFQPIVNLKTGKVFAQEALVRGKGGEGAGTVLSAVTEVNRYAFDQACRVRAIELAHGLNILDGEELLSINIMPNAIYEPRACIRQTLIAAERTGLPPDRIIFEFTESEKLKVDHLRGILRAYREIGFKTAIDDFGAGFSGLLLLAEMQPDIVKLDMGLIRGIDSDPVKQTMLQHISTMLNDLGVMTVCEGVETLEELEVIRRFGISLIQGYLVARPSFETMQQPVIQAAMAA</sequence>
<feature type="domain" description="EAL" evidence="1">
    <location>
        <begin position="1"/>
        <end position="250"/>
    </location>
</feature>
<dbReference type="EMBL" id="PZKG01000069">
    <property type="protein sequence ID" value="PTE21038.1"/>
    <property type="molecule type" value="Genomic_DNA"/>
</dbReference>
<dbReference type="OrthoDB" id="9814202at2"/>
<dbReference type="InterPro" id="IPR001633">
    <property type="entry name" value="EAL_dom"/>
</dbReference>
<keyword evidence="3" id="KW-1185">Reference proteome</keyword>
<organism evidence="2 3">
    <name type="scientific">Cereibacter changlensis JA139</name>
    <dbReference type="NCBI Taxonomy" id="1188249"/>
    <lineage>
        <taxon>Bacteria</taxon>
        <taxon>Pseudomonadati</taxon>
        <taxon>Pseudomonadota</taxon>
        <taxon>Alphaproteobacteria</taxon>
        <taxon>Rhodobacterales</taxon>
        <taxon>Paracoccaceae</taxon>
        <taxon>Cereibacter</taxon>
    </lineage>
</organism>
<dbReference type="SUPFAM" id="SSF141868">
    <property type="entry name" value="EAL domain-like"/>
    <property type="match status" value="1"/>
</dbReference>
<dbReference type="CDD" id="cd01948">
    <property type="entry name" value="EAL"/>
    <property type="match status" value="1"/>
</dbReference>
<dbReference type="AlphaFoldDB" id="A0A2T4JT01"/>
<comment type="caution">
    <text evidence="2">The sequence shown here is derived from an EMBL/GenBank/DDBJ whole genome shotgun (WGS) entry which is preliminary data.</text>
</comment>
<dbReference type="Gene3D" id="3.20.20.450">
    <property type="entry name" value="EAL domain"/>
    <property type="match status" value="1"/>
</dbReference>
<proteinExistence type="predicted"/>
<dbReference type="Pfam" id="PF00563">
    <property type="entry name" value="EAL"/>
    <property type="match status" value="1"/>
</dbReference>
<dbReference type="GO" id="GO:0071111">
    <property type="term" value="F:cyclic-guanylate-specific phosphodiesterase activity"/>
    <property type="evidence" value="ECO:0007669"/>
    <property type="project" value="InterPro"/>
</dbReference>
<dbReference type="InterPro" id="IPR050706">
    <property type="entry name" value="Cyclic-di-GMP_PDE-like"/>
</dbReference>
<dbReference type="SMART" id="SM00052">
    <property type="entry name" value="EAL"/>
    <property type="match status" value="1"/>
</dbReference>
<dbReference type="PROSITE" id="PS50883">
    <property type="entry name" value="EAL"/>
    <property type="match status" value="1"/>
</dbReference>
<dbReference type="InterPro" id="IPR035919">
    <property type="entry name" value="EAL_sf"/>
</dbReference>